<reference evidence="4 5" key="1">
    <citation type="submission" date="2018-06" db="EMBL/GenBank/DDBJ databases">
        <title>Draft genome sequence of Modestobacter versicolor CP153-2.</title>
        <authorList>
            <person name="Gundlapally S.R."/>
        </authorList>
    </citation>
    <scope>NUCLEOTIDE SEQUENCE [LARGE SCALE GENOMIC DNA]</scope>
    <source>
        <strain evidence="4 5">CP153-2</strain>
    </source>
</reference>
<dbReference type="GO" id="GO:0016491">
    <property type="term" value="F:oxidoreductase activity"/>
    <property type="evidence" value="ECO:0007669"/>
    <property type="project" value="UniProtKB-KW"/>
</dbReference>
<dbReference type="FunFam" id="3.40.50.720:FF:000084">
    <property type="entry name" value="Short-chain dehydrogenase reductase"/>
    <property type="match status" value="1"/>
</dbReference>
<dbReference type="SUPFAM" id="SSF51735">
    <property type="entry name" value="NAD(P)-binding Rossmann-fold domains"/>
    <property type="match status" value="1"/>
</dbReference>
<comment type="caution">
    <text evidence="4">The sequence shown here is derived from an EMBL/GenBank/DDBJ whole genome shotgun (WGS) entry which is preliminary data.</text>
</comment>
<keyword evidence="5" id="KW-1185">Reference proteome</keyword>
<dbReference type="PANTHER" id="PTHR45024:SF2">
    <property type="entry name" value="SCP2 DOMAIN-CONTAINING PROTEIN"/>
    <property type="match status" value="1"/>
</dbReference>
<dbReference type="InterPro" id="IPR036291">
    <property type="entry name" value="NAD(P)-bd_dom_sf"/>
</dbReference>
<evidence type="ECO:0000313" key="5">
    <source>
        <dbReference type="Proteomes" id="UP000247602"/>
    </source>
</evidence>
<dbReference type="EMBL" id="JACIBU010000001">
    <property type="protein sequence ID" value="MBB3674281.1"/>
    <property type="molecule type" value="Genomic_DNA"/>
</dbReference>
<dbReference type="InterPro" id="IPR002347">
    <property type="entry name" value="SDR_fam"/>
</dbReference>
<evidence type="ECO:0000313" key="6">
    <source>
        <dbReference type="Proteomes" id="UP000580718"/>
    </source>
</evidence>
<gene>
    <name evidence="4" type="ORF">DMO24_12715</name>
    <name evidence="3" type="ORF">FHX36_000016</name>
</gene>
<dbReference type="OrthoDB" id="9808187at2"/>
<dbReference type="Proteomes" id="UP000247602">
    <property type="component" value="Unassembled WGS sequence"/>
</dbReference>
<name>A0A323V832_9ACTN</name>
<accession>A0A323V832</accession>
<keyword evidence="2" id="KW-0560">Oxidoreductase</keyword>
<sequence length="304" mass="30698">MDLSGKVAVVTGAGRGLGRAYAQALARAGAAVVVNDLDLEVAQEVVAEIVAAGGSAVAEGSAMGSTEGADAVVGKAVAEFGRLDVMVTNAGVLRDRTLLKMADEDFDVVVQTHLRGTFTCGRAAARQFKEQGGNGRLILIGSPAGQRASFGQTGYTASKAGIIGLVRTWAAELERSGTTVNGVIPVALTRMAATIPGMAELVELADRGEPIPADVRQGGLGTADDVAGLVVFLASDAAAGITGQAIGAGGDRIAIWSHPKEVAAELRDGGWDADALAEAFSGGVFSGQLQEWRSTTAPGAPASK</sequence>
<evidence type="ECO:0000256" key="2">
    <source>
        <dbReference type="ARBA" id="ARBA00023002"/>
    </source>
</evidence>
<dbReference type="RefSeq" id="WP_110552628.1">
    <property type="nucleotide sequence ID" value="NZ_JACIBU010000001.1"/>
</dbReference>
<comment type="similarity">
    <text evidence="1">Belongs to the short-chain dehydrogenases/reductases (SDR) family.</text>
</comment>
<evidence type="ECO:0000313" key="4">
    <source>
        <dbReference type="EMBL" id="PZA20969.1"/>
    </source>
</evidence>
<dbReference type="InterPro" id="IPR020904">
    <property type="entry name" value="Sc_DH/Rdtase_CS"/>
</dbReference>
<dbReference type="PROSITE" id="PS00061">
    <property type="entry name" value="ADH_SHORT"/>
    <property type="match status" value="1"/>
</dbReference>
<reference evidence="3 6" key="2">
    <citation type="submission" date="2020-08" db="EMBL/GenBank/DDBJ databases">
        <title>Sequencing the genomes of 1000 actinobacteria strains.</title>
        <authorList>
            <person name="Klenk H.-P."/>
        </authorList>
    </citation>
    <scope>NUCLEOTIDE SEQUENCE [LARGE SCALE GENOMIC DNA]</scope>
    <source>
        <strain evidence="3 6">DSM 16678</strain>
    </source>
</reference>
<organism evidence="4 5">
    <name type="scientific">Modestobacter versicolor</name>
    <dbReference type="NCBI Taxonomy" id="429133"/>
    <lineage>
        <taxon>Bacteria</taxon>
        <taxon>Bacillati</taxon>
        <taxon>Actinomycetota</taxon>
        <taxon>Actinomycetes</taxon>
        <taxon>Geodermatophilales</taxon>
        <taxon>Geodermatophilaceae</taxon>
        <taxon>Modestobacter</taxon>
    </lineage>
</organism>
<dbReference type="PRINTS" id="PR00081">
    <property type="entry name" value="GDHRDH"/>
</dbReference>
<evidence type="ECO:0000256" key="1">
    <source>
        <dbReference type="ARBA" id="ARBA00006484"/>
    </source>
</evidence>
<dbReference type="Proteomes" id="UP000580718">
    <property type="component" value="Unassembled WGS sequence"/>
</dbReference>
<dbReference type="EMBL" id="QKNV01000126">
    <property type="protein sequence ID" value="PZA20969.1"/>
    <property type="molecule type" value="Genomic_DNA"/>
</dbReference>
<proteinExistence type="inferred from homology"/>
<dbReference type="PRINTS" id="PR00080">
    <property type="entry name" value="SDRFAMILY"/>
</dbReference>
<dbReference type="Gene3D" id="3.40.50.720">
    <property type="entry name" value="NAD(P)-binding Rossmann-like Domain"/>
    <property type="match status" value="1"/>
</dbReference>
<dbReference type="PANTHER" id="PTHR45024">
    <property type="entry name" value="DEHYDROGENASES, SHORT CHAIN"/>
    <property type="match status" value="1"/>
</dbReference>
<dbReference type="InterPro" id="IPR051687">
    <property type="entry name" value="Peroxisomal_Beta-Oxidation"/>
</dbReference>
<protein>
    <submittedName>
        <fullName evidence="4">3-oxoacyl-ACP reductase</fullName>
    </submittedName>
    <submittedName>
        <fullName evidence="3">NAD(P)-dependent dehydrogenase (Short-subunit alcohol dehydrogenase family)</fullName>
    </submittedName>
</protein>
<evidence type="ECO:0000313" key="3">
    <source>
        <dbReference type="EMBL" id="MBB3674281.1"/>
    </source>
</evidence>
<dbReference type="Pfam" id="PF13561">
    <property type="entry name" value="adh_short_C2"/>
    <property type="match status" value="1"/>
</dbReference>
<dbReference type="AlphaFoldDB" id="A0A323V832"/>